<dbReference type="SUPFAM" id="SSF55785">
    <property type="entry name" value="PYP-like sensor domain (PAS domain)"/>
    <property type="match status" value="1"/>
</dbReference>
<dbReference type="RefSeq" id="WP_017132238.1">
    <property type="nucleotide sequence ID" value="NZ_CP014135.1"/>
</dbReference>
<dbReference type="InterPro" id="IPR013978">
    <property type="entry name" value="MEKHLA"/>
</dbReference>
<dbReference type="Gene3D" id="3.30.450.20">
    <property type="entry name" value="PAS domain"/>
    <property type="match status" value="1"/>
</dbReference>
<proteinExistence type="predicted"/>
<dbReference type="InterPro" id="IPR035965">
    <property type="entry name" value="PAS-like_dom_sf"/>
</dbReference>
<gene>
    <name evidence="1" type="ORF">AWM79_13520</name>
</gene>
<organism evidence="1 2">
    <name type="scientific">Pseudomonas agarici</name>
    <dbReference type="NCBI Taxonomy" id="46677"/>
    <lineage>
        <taxon>Bacteria</taxon>
        <taxon>Pseudomonadati</taxon>
        <taxon>Pseudomonadota</taxon>
        <taxon>Gammaproteobacteria</taxon>
        <taxon>Pseudomonadales</taxon>
        <taxon>Pseudomonadaceae</taxon>
        <taxon>Pseudomonas</taxon>
    </lineage>
</organism>
<accession>A0A0X1T2C2</accession>
<dbReference type="EMBL" id="CP014135">
    <property type="protein sequence ID" value="AMB86266.1"/>
    <property type="molecule type" value="Genomic_DNA"/>
</dbReference>
<keyword evidence="2" id="KW-1185">Reference proteome</keyword>
<dbReference type="AlphaFoldDB" id="A0A0X1T2C2"/>
<dbReference type="Pfam" id="PF08670">
    <property type="entry name" value="MEKHLA"/>
    <property type="match status" value="1"/>
</dbReference>
<reference evidence="1 2" key="1">
    <citation type="submission" date="2016-01" db="EMBL/GenBank/DDBJ databases">
        <authorList>
            <person name="McClelland M."/>
            <person name="Jain A."/>
            <person name="Saraogi P."/>
            <person name="Mendelson R."/>
            <person name="Westerman R."/>
            <person name="SanMiguel P."/>
            <person name="Csonka L."/>
        </authorList>
    </citation>
    <scope>NUCLEOTIDE SEQUENCE [LARGE SCALE GENOMIC DNA]</scope>
    <source>
        <strain evidence="1 2">NCPPB 2472</strain>
    </source>
</reference>
<sequence length="148" mass="16782">MSSLAIDSTFFELLTGSYQRLVGQSLVPQGSDAAWLYEQAPFCVLSHNTDADPRFIYANRAAQQCFDYDWAQFTLLPSRLSAEAPNRAERQSLLDRVHHQGYASGYTGIRISRTGRRFWIRNGLVWQLQDGEGVIHGQAAVFHSWDDI</sequence>
<protein>
    <submittedName>
        <fullName evidence="1">MEKHLA domain-containing protein</fullName>
    </submittedName>
</protein>
<evidence type="ECO:0000313" key="1">
    <source>
        <dbReference type="EMBL" id="AMB86266.1"/>
    </source>
</evidence>
<evidence type="ECO:0000313" key="2">
    <source>
        <dbReference type="Proteomes" id="UP000063229"/>
    </source>
</evidence>
<dbReference type="KEGG" id="pagb:AWM79_13520"/>
<name>A0A0X1T2C2_PSEAA</name>
<dbReference type="OrthoDB" id="9794448at2"/>
<dbReference type="Proteomes" id="UP000063229">
    <property type="component" value="Chromosome"/>
</dbReference>